<dbReference type="AlphaFoldDB" id="A0A1I6S416"/>
<accession>A0A1I6S416</accession>
<evidence type="ECO:0000313" key="1">
    <source>
        <dbReference type="EMBL" id="SFS71729.1"/>
    </source>
</evidence>
<dbReference type="STRING" id="593133.SAMN04488006_2794"/>
<name>A0A1I6S416_9FLAO</name>
<sequence length="207" mass="23121">MIKKTFIAIIAIGLFNSCQTDDLQLGEIETNSYEFTVNTKDLSGLVSRNSESACYSTPLIAGQNYTAGRIDVEIVNEEGVDFVYITYLTNEDWVLKLTHLYAGDKEGIPETKKGNPQPGVFEKRMDYEANIISDFEVEYKIPAEALNECFYIAAHCEVVKVDEKGNEIQRETGWGEGEEFEGGSWAMYFEFCKFSCETGGGDTGGEK</sequence>
<organism evidence="1 2">
    <name type="scientific">Lutibacter maritimus</name>
    <dbReference type="NCBI Taxonomy" id="593133"/>
    <lineage>
        <taxon>Bacteria</taxon>
        <taxon>Pseudomonadati</taxon>
        <taxon>Bacteroidota</taxon>
        <taxon>Flavobacteriia</taxon>
        <taxon>Flavobacteriales</taxon>
        <taxon>Flavobacteriaceae</taxon>
        <taxon>Lutibacter</taxon>
    </lineage>
</organism>
<protein>
    <submittedName>
        <fullName evidence="1">Uncharacterized protein</fullName>
    </submittedName>
</protein>
<dbReference type="OrthoDB" id="1434951at2"/>
<keyword evidence="2" id="KW-1185">Reference proteome</keyword>
<dbReference type="Proteomes" id="UP000199312">
    <property type="component" value="Unassembled WGS sequence"/>
</dbReference>
<proteinExistence type="predicted"/>
<dbReference type="RefSeq" id="WP_090228446.1">
    <property type="nucleotide sequence ID" value="NZ_FOZP01000007.1"/>
</dbReference>
<dbReference type="EMBL" id="FOZP01000007">
    <property type="protein sequence ID" value="SFS71729.1"/>
    <property type="molecule type" value="Genomic_DNA"/>
</dbReference>
<reference evidence="2" key="1">
    <citation type="submission" date="2016-10" db="EMBL/GenBank/DDBJ databases">
        <authorList>
            <person name="Varghese N."/>
            <person name="Submissions S."/>
        </authorList>
    </citation>
    <scope>NUCLEOTIDE SEQUENCE [LARGE SCALE GENOMIC DNA]</scope>
    <source>
        <strain evidence="2">DSM 24450</strain>
    </source>
</reference>
<evidence type="ECO:0000313" key="2">
    <source>
        <dbReference type="Proteomes" id="UP000199312"/>
    </source>
</evidence>
<gene>
    <name evidence="1" type="ORF">SAMN04488006_2794</name>
</gene>